<feature type="transmembrane region" description="Helical" evidence="5">
    <location>
        <begin position="343"/>
        <end position="366"/>
    </location>
</feature>
<evidence type="ECO:0000256" key="1">
    <source>
        <dbReference type="ARBA" id="ARBA00004141"/>
    </source>
</evidence>
<dbReference type="AlphaFoldDB" id="A0A8B8EE79"/>
<dbReference type="GeneID" id="111133677"/>
<dbReference type="PANTHER" id="PTHR21576">
    <property type="entry name" value="UNCHARACTERIZED NODULIN-LIKE PROTEIN"/>
    <property type="match status" value="1"/>
</dbReference>
<keyword evidence="4 5" id="KW-0472">Membrane</keyword>
<accession>A0A8B8EE79</accession>
<evidence type="ECO:0000313" key="8">
    <source>
        <dbReference type="RefSeq" id="XP_022337984.1"/>
    </source>
</evidence>
<dbReference type="Proteomes" id="UP000694844">
    <property type="component" value="Chromosome 5"/>
</dbReference>
<evidence type="ECO:0000259" key="6">
    <source>
        <dbReference type="PROSITE" id="PS50850"/>
    </source>
</evidence>
<name>A0A8B8EE79_CRAVI</name>
<dbReference type="SUPFAM" id="SSF103473">
    <property type="entry name" value="MFS general substrate transporter"/>
    <property type="match status" value="1"/>
</dbReference>
<dbReference type="PANTHER" id="PTHR21576:SF158">
    <property type="entry name" value="RIBOSOMAL RNA-PROCESSING PROTEIN 12-LIKE CONSERVED DOMAIN-CONTAINING PROTEIN"/>
    <property type="match status" value="1"/>
</dbReference>
<reference evidence="8 9" key="1">
    <citation type="submission" date="2025-04" db="UniProtKB">
        <authorList>
            <consortium name="RefSeq"/>
        </authorList>
    </citation>
    <scope>IDENTIFICATION</scope>
    <source>
        <tissue evidence="8 9">Whole sample</tissue>
    </source>
</reference>
<proteinExistence type="predicted"/>
<dbReference type="GO" id="GO:0022857">
    <property type="term" value="F:transmembrane transporter activity"/>
    <property type="evidence" value="ECO:0007669"/>
    <property type="project" value="InterPro"/>
</dbReference>
<keyword evidence="7" id="KW-1185">Reference proteome</keyword>
<dbReference type="RefSeq" id="XP_022338100.1">
    <property type="nucleotide sequence ID" value="XM_022482392.1"/>
</dbReference>
<evidence type="ECO:0000256" key="2">
    <source>
        <dbReference type="ARBA" id="ARBA00022692"/>
    </source>
</evidence>
<gene>
    <name evidence="8" type="primary">LOC111133677</name>
    <name evidence="9" type="synonym">LOC111133755</name>
</gene>
<dbReference type="OrthoDB" id="6089360at2759"/>
<dbReference type="Gene3D" id="1.20.1250.20">
    <property type="entry name" value="MFS general substrate transporter like domains"/>
    <property type="match status" value="2"/>
</dbReference>
<dbReference type="GO" id="GO:0016020">
    <property type="term" value="C:membrane"/>
    <property type="evidence" value="ECO:0007669"/>
    <property type="project" value="UniProtKB-SubCell"/>
</dbReference>
<keyword evidence="2 5" id="KW-0812">Transmembrane</keyword>
<organism evidence="7 8">
    <name type="scientific">Crassostrea virginica</name>
    <name type="common">Eastern oyster</name>
    <dbReference type="NCBI Taxonomy" id="6565"/>
    <lineage>
        <taxon>Eukaryota</taxon>
        <taxon>Metazoa</taxon>
        <taxon>Spiralia</taxon>
        <taxon>Lophotrochozoa</taxon>
        <taxon>Mollusca</taxon>
        <taxon>Bivalvia</taxon>
        <taxon>Autobranchia</taxon>
        <taxon>Pteriomorphia</taxon>
        <taxon>Ostreida</taxon>
        <taxon>Ostreoidea</taxon>
        <taxon>Ostreidae</taxon>
        <taxon>Crassostrea</taxon>
    </lineage>
</organism>
<evidence type="ECO:0000313" key="7">
    <source>
        <dbReference type="Proteomes" id="UP000694844"/>
    </source>
</evidence>
<feature type="transmembrane region" description="Helical" evidence="5">
    <location>
        <begin position="378"/>
        <end position="397"/>
    </location>
</feature>
<feature type="transmembrane region" description="Helical" evidence="5">
    <location>
        <begin position="182"/>
        <end position="201"/>
    </location>
</feature>
<evidence type="ECO:0000256" key="4">
    <source>
        <dbReference type="ARBA" id="ARBA00023136"/>
    </source>
</evidence>
<dbReference type="KEGG" id="cvn:111133755"/>
<dbReference type="Pfam" id="PF07690">
    <property type="entry name" value="MFS_1"/>
    <property type="match status" value="1"/>
</dbReference>
<sequence>MLLTKYTVERVLALVVGCLGMVAAGSTYAFGAYINAVKAHFNYTQSQVEILGSMSNFGISLGFPAGMMCERFGPRWTSLAALLIASLGYSLLYTTTLTQPFYHKNVWLQYFYFFISGFGAIFMYMASLTTSMNNFHPKHRGKIVGILDASFSGGPALFSALYGTIFARGHTEDEENQNLGGFYLMTAISFAIVGLLGIALLKQMPFPVDTEVTRTVNSGDSVEDQEPTNVNLALPEQREISGLVLVRRFDFHYLLWAYIFCAGLQLTFQNNQGTYLKSYRLEKYTTLFTTLNPIAGVVSKFFAGFLSDAIVHKVPRSGVLLIFNVVQTISLGLSIFFSNNLVVFTIVDLVIGFANGALWCLTPTMISEFYGMEKFARNWGAMMLGNAFGGLAMQEVFGALYDLKTNSENQCYGLQCFTWSFIMITVLSLCATVFHFGLLQKKLDEQKYEGEDNYVEMCCTTDDQNEAASTARGDDETH</sequence>
<comment type="subcellular location">
    <subcellularLocation>
        <location evidence="1">Membrane</location>
        <topology evidence="1">Multi-pass membrane protein</topology>
    </subcellularLocation>
</comment>
<feature type="domain" description="Major facilitator superfamily (MFS) profile" evidence="6">
    <location>
        <begin position="12"/>
        <end position="443"/>
    </location>
</feature>
<dbReference type="InterPro" id="IPR020846">
    <property type="entry name" value="MFS_dom"/>
</dbReference>
<feature type="transmembrane region" description="Helical" evidence="5">
    <location>
        <begin position="143"/>
        <end position="162"/>
    </location>
</feature>
<feature type="transmembrane region" description="Helical" evidence="5">
    <location>
        <begin position="12"/>
        <end position="30"/>
    </location>
</feature>
<dbReference type="PROSITE" id="PS50850">
    <property type="entry name" value="MFS"/>
    <property type="match status" value="1"/>
</dbReference>
<protein>
    <submittedName>
        <fullName evidence="8 9">Probable transporter MCH1</fullName>
    </submittedName>
</protein>
<evidence type="ECO:0000313" key="9">
    <source>
        <dbReference type="RefSeq" id="XP_022338100.1"/>
    </source>
</evidence>
<dbReference type="InterPro" id="IPR011701">
    <property type="entry name" value="MFS"/>
</dbReference>
<feature type="transmembrane region" description="Helical" evidence="5">
    <location>
        <begin position="288"/>
        <end position="306"/>
    </location>
</feature>
<evidence type="ECO:0000256" key="3">
    <source>
        <dbReference type="ARBA" id="ARBA00022989"/>
    </source>
</evidence>
<dbReference type="InterPro" id="IPR036259">
    <property type="entry name" value="MFS_trans_sf"/>
</dbReference>
<dbReference type="RefSeq" id="XP_022337984.1">
    <property type="nucleotide sequence ID" value="XM_022482276.1"/>
</dbReference>
<evidence type="ECO:0000256" key="5">
    <source>
        <dbReference type="SAM" id="Phobius"/>
    </source>
</evidence>
<feature type="transmembrane region" description="Helical" evidence="5">
    <location>
        <begin position="76"/>
        <end position="95"/>
    </location>
</feature>
<keyword evidence="3 5" id="KW-1133">Transmembrane helix</keyword>
<feature type="transmembrane region" description="Helical" evidence="5">
    <location>
        <begin position="107"/>
        <end position="131"/>
    </location>
</feature>
<feature type="transmembrane region" description="Helical" evidence="5">
    <location>
        <begin position="318"/>
        <end position="337"/>
    </location>
</feature>
<feature type="transmembrane region" description="Helical" evidence="5">
    <location>
        <begin position="417"/>
        <end position="439"/>
    </location>
</feature>
<dbReference type="KEGG" id="cvn:111133677"/>